<evidence type="ECO:0000313" key="2">
    <source>
        <dbReference type="EMBL" id="KAK3735500.1"/>
    </source>
</evidence>
<feature type="region of interest" description="Disordered" evidence="1">
    <location>
        <begin position="1"/>
        <end position="23"/>
    </location>
</feature>
<dbReference type="Proteomes" id="UP001283361">
    <property type="component" value="Unassembled WGS sequence"/>
</dbReference>
<dbReference type="AlphaFoldDB" id="A0AAE1CUE9"/>
<evidence type="ECO:0000313" key="3">
    <source>
        <dbReference type="Proteomes" id="UP001283361"/>
    </source>
</evidence>
<reference evidence="2" key="1">
    <citation type="journal article" date="2023" name="G3 (Bethesda)">
        <title>A reference genome for the long-term kleptoplast-retaining sea slug Elysia crispata morphotype clarki.</title>
        <authorList>
            <person name="Eastman K.E."/>
            <person name="Pendleton A.L."/>
            <person name="Shaikh M.A."/>
            <person name="Suttiyut T."/>
            <person name="Ogas R."/>
            <person name="Tomko P."/>
            <person name="Gavelis G."/>
            <person name="Widhalm J.R."/>
            <person name="Wisecaver J.H."/>
        </authorList>
    </citation>
    <scope>NUCLEOTIDE SEQUENCE</scope>
    <source>
        <strain evidence="2">ECLA1</strain>
    </source>
</reference>
<accession>A0AAE1CUE9</accession>
<evidence type="ECO:0000256" key="1">
    <source>
        <dbReference type="SAM" id="MobiDB-lite"/>
    </source>
</evidence>
<sequence>MSVQKGGVEGRAREFDSGPGQSLATSPLEVILDNSGLLALCPNHLHTVSLERYEAQLLANTRSVGAVIAALCYLQWPQTERLISIMSDVISDHLSSCDFRPQEGYAFNVLDAIHNKVPIDA</sequence>
<protein>
    <submittedName>
        <fullName evidence="2">Uncharacterized protein</fullName>
    </submittedName>
</protein>
<dbReference type="EMBL" id="JAWDGP010006782">
    <property type="protein sequence ID" value="KAK3735500.1"/>
    <property type="molecule type" value="Genomic_DNA"/>
</dbReference>
<organism evidence="2 3">
    <name type="scientific">Elysia crispata</name>
    <name type="common">lettuce slug</name>
    <dbReference type="NCBI Taxonomy" id="231223"/>
    <lineage>
        <taxon>Eukaryota</taxon>
        <taxon>Metazoa</taxon>
        <taxon>Spiralia</taxon>
        <taxon>Lophotrochozoa</taxon>
        <taxon>Mollusca</taxon>
        <taxon>Gastropoda</taxon>
        <taxon>Heterobranchia</taxon>
        <taxon>Euthyneura</taxon>
        <taxon>Panpulmonata</taxon>
        <taxon>Sacoglossa</taxon>
        <taxon>Placobranchoidea</taxon>
        <taxon>Plakobranchidae</taxon>
        <taxon>Elysia</taxon>
    </lineage>
</organism>
<gene>
    <name evidence="2" type="ORF">RRG08_007119</name>
</gene>
<keyword evidence="3" id="KW-1185">Reference proteome</keyword>
<proteinExistence type="predicted"/>
<name>A0AAE1CUE9_9GAST</name>
<comment type="caution">
    <text evidence="2">The sequence shown here is derived from an EMBL/GenBank/DDBJ whole genome shotgun (WGS) entry which is preliminary data.</text>
</comment>